<dbReference type="GO" id="GO:0004252">
    <property type="term" value="F:serine-type endopeptidase activity"/>
    <property type="evidence" value="ECO:0007669"/>
    <property type="project" value="InterPro"/>
</dbReference>
<feature type="signal peptide" evidence="14">
    <location>
        <begin position="1"/>
        <end position="18"/>
    </location>
</feature>
<name>A0A8S4S4F9_9NEOP</name>
<evidence type="ECO:0000256" key="10">
    <source>
        <dbReference type="ARBA" id="ARBA00023240"/>
    </source>
</evidence>
<keyword evidence="12" id="KW-1205">Fibrinolytic toxin</keyword>
<dbReference type="Gene3D" id="2.40.10.10">
    <property type="entry name" value="Trypsin-like serine proteases"/>
    <property type="match status" value="2"/>
</dbReference>
<feature type="domain" description="Peptidase S1" evidence="15">
    <location>
        <begin position="61"/>
        <end position="296"/>
    </location>
</feature>
<dbReference type="InterPro" id="IPR033116">
    <property type="entry name" value="TRYPSIN_SER"/>
</dbReference>
<dbReference type="OrthoDB" id="5565075at2759"/>
<evidence type="ECO:0000256" key="1">
    <source>
        <dbReference type="ARBA" id="ARBA00004239"/>
    </source>
</evidence>
<dbReference type="InterPro" id="IPR043504">
    <property type="entry name" value="Peptidase_S1_PA_chymotrypsin"/>
</dbReference>
<dbReference type="PROSITE" id="PS00135">
    <property type="entry name" value="TRYPSIN_SER"/>
    <property type="match status" value="1"/>
</dbReference>
<dbReference type="PANTHER" id="PTHR24276">
    <property type="entry name" value="POLYSERASE-RELATED"/>
    <property type="match status" value="1"/>
</dbReference>
<keyword evidence="5 14" id="KW-0732">Signal</keyword>
<feature type="chain" id="PRO_5035728827" evidence="14">
    <location>
        <begin position="19"/>
        <end position="296"/>
    </location>
</feature>
<dbReference type="EMBL" id="CAKXAJ010025968">
    <property type="protein sequence ID" value="CAH2248029.1"/>
    <property type="molecule type" value="Genomic_DNA"/>
</dbReference>
<evidence type="ECO:0000256" key="11">
    <source>
        <dbReference type="ARBA" id="ARBA00055534"/>
    </source>
</evidence>
<comment type="caution">
    <text evidence="16">The sequence shown here is derived from an EMBL/GenBank/DDBJ whole genome shotgun (WGS) entry which is preliminary data.</text>
</comment>
<dbReference type="PROSITE" id="PS00134">
    <property type="entry name" value="TRYPSIN_HIS"/>
    <property type="match status" value="1"/>
</dbReference>
<dbReference type="InterPro" id="IPR001254">
    <property type="entry name" value="Trypsin_dom"/>
</dbReference>
<evidence type="ECO:0000256" key="9">
    <source>
        <dbReference type="ARBA" id="ARBA00023157"/>
    </source>
</evidence>
<evidence type="ECO:0000256" key="5">
    <source>
        <dbReference type="ARBA" id="ARBA00022729"/>
    </source>
</evidence>
<evidence type="ECO:0000256" key="7">
    <source>
        <dbReference type="ARBA" id="ARBA00022825"/>
    </source>
</evidence>
<sequence>MNILTVVFSLAIAVLTSSFDVPFEETTAYDYHRNIGIPTARKLRRAEEINLILNASGVHSIVSGYTTDIAEVPYQVGLVISLLFLLTSVCGGSLISETRVLTAAHCYSDGVLKARAFTVVLGSNKLFFGGQRIETTDVSVHPGWNALKIENDLAILRIPVVTFTNLIQPIALPKLDELSYTFTGWIALASGYGLTSENASITRSQRLSSVKLTVISNAECAETFGSDMVRSNNLCTSGAKGQSTCRGDSGGPLIVYIKHYKVLIGVTSFGARAGCESGYPAAYSRVTSFIAWITSE</sequence>
<proteinExistence type="inferred from homology"/>
<dbReference type="PROSITE" id="PS50240">
    <property type="entry name" value="TRYPSIN_DOM"/>
    <property type="match status" value="1"/>
</dbReference>
<dbReference type="AlphaFoldDB" id="A0A8S4S4F9"/>
<evidence type="ECO:0000256" key="13">
    <source>
        <dbReference type="RuleBase" id="RU363034"/>
    </source>
</evidence>
<dbReference type="InterPro" id="IPR050430">
    <property type="entry name" value="Peptidase_S1"/>
</dbReference>
<evidence type="ECO:0000256" key="12">
    <source>
        <dbReference type="ARBA" id="ARBA00084094"/>
    </source>
</evidence>
<keyword evidence="10" id="KW-1199">Hemostasis impairing toxin</keyword>
<evidence type="ECO:0000256" key="2">
    <source>
        <dbReference type="ARBA" id="ARBA00007664"/>
    </source>
</evidence>
<organism evidence="16 17">
    <name type="scientific">Pararge aegeria aegeria</name>
    <dbReference type="NCBI Taxonomy" id="348720"/>
    <lineage>
        <taxon>Eukaryota</taxon>
        <taxon>Metazoa</taxon>
        <taxon>Ecdysozoa</taxon>
        <taxon>Arthropoda</taxon>
        <taxon>Hexapoda</taxon>
        <taxon>Insecta</taxon>
        <taxon>Pterygota</taxon>
        <taxon>Neoptera</taxon>
        <taxon>Endopterygota</taxon>
        <taxon>Lepidoptera</taxon>
        <taxon>Glossata</taxon>
        <taxon>Ditrysia</taxon>
        <taxon>Papilionoidea</taxon>
        <taxon>Nymphalidae</taxon>
        <taxon>Satyrinae</taxon>
        <taxon>Satyrini</taxon>
        <taxon>Parargina</taxon>
        <taxon>Pararge</taxon>
    </lineage>
</organism>
<dbReference type="GO" id="GO:0006508">
    <property type="term" value="P:proteolysis"/>
    <property type="evidence" value="ECO:0007669"/>
    <property type="project" value="UniProtKB-KW"/>
</dbReference>
<keyword evidence="8" id="KW-0865">Zymogen</keyword>
<keyword evidence="17" id="KW-1185">Reference proteome</keyword>
<dbReference type="InterPro" id="IPR009003">
    <property type="entry name" value="Peptidase_S1_PA"/>
</dbReference>
<keyword evidence="6 13" id="KW-0378">Hydrolase</keyword>
<evidence type="ECO:0000259" key="15">
    <source>
        <dbReference type="PROSITE" id="PS50240"/>
    </source>
</evidence>
<dbReference type="InterPro" id="IPR018114">
    <property type="entry name" value="TRYPSIN_HIS"/>
</dbReference>
<dbReference type="FunFam" id="2.40.10.10:FF:000025">
    <property type="entry name" value="serine proteases 1/2"/>
    <property type="match status" value="1"/>
</dbReference>
<dbReference type="GO" id="GO:0090729">
    <property type="term" value="F:toxin activity"/>
    <property type="evidence" value="ECO:0007669"/>
    <property type="project" value="UniProtKB-KW"/>
</dbReference>
<dbReference type="FunFam" id="2.40.10.10:FF:000068">
    <property type="entry name" value="transmembrane protease serine 2"/>
    <property type="match status" value="1"/>
</dbReference>
<dbReference type="Proteomes" id="UP000838756">
    <property type="component" value="Unassembled WGS sequence"/>
</dbReference>
<comment type="subcellular location">
    <subcellularLocation>
        <location evidence="1">Secreted</location>
        <location evidence="1">Extracellular space</location>
    </subcellularLocation>
</comment>
<dbReference type="PANTHER" id="PTHR24276:SF98">
    <property type="entry name" value="FI18310P1-RELATED"/>
    <property type="match status" value="1"/>
</dbReference>
<dbReference type="SMART" id="SM00020">
    <property type="entry name" value="Tryp_SPc"/>
    <property type="match status" value="1"/>
</dbReference>
<comment type="function">
    <text evidence="11">Fibrinolytic activity; shows preferential cleavage of Arg-Gly bonds in all three fibrinogen chains. Contact with the caterpillars causes severe bleeding, due the anticoagulant effect of the protein.</text>
</comment>
<reference evidence="16" key="1">
    <citation type="submission" date="2022-03" db="EMBL/GenBank/DDBJ databases">
        <authorList>
            <person name="Lindestad O."/>
        </authorList>
    </citation>
    <scope>NUCLEOTIDE SEQUENCE</scope>
</reference>
<dbReference type="SUPFAM" id="SSF50494">
    <property type="entry name" value="Trypsin-like serine proteases"/>
    <property type="match status" value="1"/>
</dbReference>
<comment type="similarity">
    <text evidence="2">Belongs to the peptidase S1 family.</text>
</comment>
<keyword evidence="9" id="KW-1015">Disulfide bond</keyword>
<evidence type="ECO:0000256" key="6">
    <source>
        <dbReference type="ARBA" id="ARBA00022801"/>
    </source>
</evidence>
<dbReference type="Pfam" id="PF00089">
    <property type="entry name" value="Trypsin"/>
    <property type="match status" value="1"/>
</dbReference>
<keyword evidence="3" id="KW-0800">Toxin</keyword>
<gene>
    <name evidence="16" type="primary">jg12739</name>
    <name evidence="16" type="ORF">PAEG_LOCUS21682</name>
</gene>
<accession>A0A8S4S4F9</accession>
<keyword evidence="7 13" id="KW-0720">Serine protease</keyword>
<protein>
    <submittedName>
        <fullName evidence="16">Jg12739 protein</fullName>
    </submittedName>
</protein>
<evidence type="ECO:0000313" key="16">
    <source>
        <dbReference type="EMBL" id="CAH2248029.1"/>
    </source>
</evidence>
<keyword evidence="4 13" id="KW-0645">Protease</keyword>
<evidence type="ECO:0000256" key="4">
    <source>
        <dbReference type="ARBA" id="ARBA00022670"/>
    </source>
</evidence>
<dbReference type="InterPro" id="IPR001314">
    <property type="entry name" value="Peptidase_S1A"/>
</dbReference>
<evidence type="ECO:0000256" key="3">
    <source>
        <dbReference type="ARBA" id="ARBA00022656"/>
    </source>
</evidence>
<dbReference type="GO" id="GO:0005576">
    <property type="term" value="C:extracellular region"/>
    <property type="evidence" value="ECO:0007669"/>
    <property type="project" value="UniProtKB-SubCell"/>
</dbReference>
<dbReference type="CDD" id="cd00190">
    <property type="entry name" value="Tryp_SPc"/>
    <property type="match status" value="1"/>
</dbReference>
<evidence type="ECO:0000313" key="17">
    <source>
        <dbReference type="Proteomes" id="UP000838756"/>
    </source>
</evidence>
<dbReference type="PRINTS" id="PR00722">
    <property type="entry name" value="CHYMOTRYPSIN"/>
</dbReference>
<evidence type="ECO:0000256" key="8">
    <source>
        <dbReference type="ARBA" id="ARBA00023145"/>
    </source>
</evidence>
<evidence type="ECO:0000256" key="14">
    <source>
        <dbReference type="SAM" id="SignalP"/>
    </source>
</evidence>